<keyword evidence="2" id="KW-1185">Reference proteome</keyword>
<reference evidence="1" key="1">
    <citation type="thesis" date="2020" institute="ProQuest LLC" country="789 East Eisenhower Parkway, Ann Arbor, MI, USA">
        <title>Comparative Genomics and Chromosome Evolution.</title>
        <authorList>
            <person name="Mudd A.B."/>
        </authorList>
    </citation>
    <scope>NUCLEOTIDE SEQUENCE</scope>
    <source>
        <strain evidence="1">237g6f4</strain>
        <tissue evidence="1">Blood</tissue>
    </source>
</reference>
<name>A0AAV7DK52_ENGPU</name>
<comment type="caution">
    <text evidence="1">The sequence shown here is derived from an EMBL/GenBank/DDBJ whole genome shotgun (WGS) entry which is preliminary data.</text>
</comment>
<proteinExistence type="predicted"/>
<gene>
    <name evidence="1" type="ORF">GDO81_002423</name>
</gene>
<evidence type="ECO:0000313" key="1">
    <source>
        <dbReference type="EMBL" id="KAG8597898.1"/>
    </source>
</evidence>
<protein>
    <submittedName>
        <fullName evidence="1">Uncharacterized protein</fullName>
    </submittedName>
</protein>
<sequence length="69" mass="7673">MYREKKTSQQRTAAQLLQNSKCKNTPNKSTITSSIIYSVVLRAGSFGSEKTSSAPRDRVLTTQCIVMTM</sequence>
<dbReference type="EMBL" id="WNYA01000001">
    <property type="protein sequence ID" value="KAG8597898.1"/>
    <property type="molecule type" value="Genomic_DNA"/>
</dbReference>
<organism evidence="1 2">
    <name type="scientific">Engystomops pustulosus</name>
    <name type="common">Tungara frog</name>
    <name type="synonym">Physalaemus pustulosus</name>
    <dbReference type="NCBI Taxonomy" id="76066"/>
    <lineage>
        <taxon>Eukaryota</taxon>
        <taxon>Metazoa</taxon>
        <taxon>Chordata</taxon>
        <taxon>Craniata</taxon>
        <taxon>Vertebrata</taxon>
        <taxon>Euteleostomi</taxon>
        <taxon>Amphibia</taxon>
        <taxon>Batrachia</taxon>
        <taxon>Anura</taxon>
        <taxon>Neobatrachia</taxon>
        <taxon>Hyloidea</taxon>
        <taxon>Leptodactylidae</taxon>
        <taxon>Leiuperinae</taxon>
        <taxon>Engystomops</taxon>
    </lineage>
</organism>
<dbReference type="AlphaFoldDB" id="A0AAV7DK52"/>
<dbReference type="Proteomes" id="UP000824782">
    <property type="component" value="Unassembled WGS sequence"/>
</dbReference>
<evidence type="ECO:0000313" key="2">
    <source>
        <dbReference type="Proteomes" id="UP000824782"/>
    </source>
</evidence>
<accession>A0AAV7DK52</accession>